<proteinExistence type="predicted"/>
<feature type="transmembrane region" description="Helical" evidence="1">
    <location>
        <begin position="196"/>
        <end position="218"/>
    </location>
</feature>
<evidence type="ECO:0000313" key="2">
    <source>
        <dbReference type="EMBL" id="RRT35467.1"/>
    </source>
</evidence>
<comment type="caution">
    <text evidence="2">The sequence shown here is derived from an EMBL/GenBank/DDBJ whole genome shotgun (WGS) entry which is preliminary data.</text>
</comment>
<sequence length="255" mass="28012">MALEVSIISRRTSLLSAFLRRPAFLLNPRRLPPLPSPSLPILFSSPTVFSSSIYPLLRPRISSLSSLSAATDPVTSDFDTDSDELSAPFDESDLHGFLQLLTHAKSLSSSRKEALAFLRASSGVALNRGLVCKALWELRGDCELAFLAFRWAEECVADCRSAWHLMIWAMGKQRRFDLAWYLVRKMSKTSVLTQRAMSLVFTAIVAVAVAVAVAPLALGQVSSLSRLYCSPLSLLSVSGFRSRSAPCLVSTCLYY</sequence>
<evidence type="ECO:0000256" key="1">
    <source>
        <dbReference type="SAM" id="Phobius"/>
    </source>
</evidence>
<evidence type="ECO:0008006" key="4">
    <source>
        <dbReference type="Google" id="ProtNLM"/>
    </source>
</evidence>
<name>A0A426X7L8_ENSVE</name>
<keyword evidence="1" id="KW-0472">Membrane</keyword>
<gene>
    <name evidence="2" type="ORF">B296_00055940</name>
</gene>
<accession>A0A426X7L8</accession>
<organism evidence="2 3">
    <name type="scientific">Ensete ventricosum</name>
    <name type="common">Abyssinian banana</name>
    <name type="synonym">Musa ensete</name>
    <dbReference type="NCBI Taxonomy" id="4639"/>
    <lineage>
        <taxon>Eukaryota</taxon>
        <taxon>Viridiplantae</taxon>
        <taxon>Streptophyta</taxon>
        <taxon>Embryophyta</taxon>
        <taxon>Tracheophyta</taxon>
        <taxon>Spermatophyta</taxon>
        <taxon>Magnoliopsida</taxon>
        <taxon>Liliopsida</taxon>
        <taxon>Zingiberales</taxon>
        <taxon>Musaceae</taxon>
        <taxon>Ensete</taxon>
    </lineage>
</organism>
<reference evidence="2 3" key="1">
    <citation type="journal article" date="2014" name="Agronomy (Basel)">
        <title>A Draft Genome Sequence for Ensete ventricosum, the Drought-Tolerant Tree Against Hunger.</title>
        <authorList>
            <person name="Harrison J."/>
            <person name="Moore K.A."/>
            <person name="Paszkiewicz K."/>
            <person name="Jones T."/>
            <person name="Grant M."/>
            <person name="Ambacheew D."/>
            <person name="Muzemil S."/>
            <person name="Studholme D.J."/>
        </authorList>
    </citation>
    <scope>NUCLEOTIDE SEQUENCE [LARGE SCALE GENOMIC DNA]</scope>
</reference>
<dbReference type="Proteomes" id="UP000287651">
    <property type="component" value="Unassembled WGS sequence"/>
</dbReference>
<evidence type="ECO:0000313" key="3">
    <source>
        <dbReference type="Proteomes" id="UP000287651"/>
    </source>
</evidence>
<dbReference type="AlphaFoldDB" id="A0A426X7L8"/>
<dbReference type="EMBL" id="AMZH03025013">
    <property type="protein sequence ID" value="RRT35467.1"/>
    <property type="molecule type" value="Genomic_DNA"/>
</dbReference>
<protein>
    <recommendedName>
        <fullName evidence="4">Pentatricopeptide repeat-containing protein</fullName>
    </recommendedName>
</protein>
<keyword evidence="1" id="KW-0812">Transmembrane</keyword>
<keyword evidence="1" id="KW-1133">Transmembrane helix</keyword>